<organism evidence="3 4">
    <name type="scientific">Diaporthe ampelina</name>
    <dbReference type="NCBI Taxonomy" id="1214573"/>
    <lineage>
        <taxon>Eukaryota</taxon>
        <taxon>Fungi</taxon>
        <taxon>Dikarya</taxon>
        <taxon>Ascomycota</taxon>
        <taxon>Pezizomycotina</taxon>
        <taxon>Sordariomycetes</taxon>
        <taxon>Sordariomycetidae</taxon>
        <taxon>Diaporthales</taxon>
        <taxon>Diaporthaceae</taxon>
        <taxon>Diaporthe</taxon>
    </lineage>
</organism>
<evidence type="ECO:0000259" key="2">
    <source>
        <dbReference type="PROSITE" id="PS50181"/>
    </source>
</evidence>
<protein>
    <submittedName>
        <fullName evidence="3">Putative f-box domain-containing protein</fullName>
    </submittedName>
</protein>
<evidence type="ECO:0000313" key="4">
    <source>
        <dbReference type="Proteomes" id="UP000034680"/>
    </source>
</evidence>
<dbReference type="InterPro" id="IPR036047">
    <property type="entry name" value="F-box-like_dom_sf"/>
</dbReference>
<dbReference type="SUPFAM" id="SSF81383">
    <property type="entry name" value="F-box domain"/>
    <property type="match status" value="1"/>
</dbReference>
<feature type="domain" description="F-box" evidence="2">
    <location>
        <begin position="1"/>
        <end position="48"/>
    </location>
</feature>
<dbReference type="Gene3D" id="1.20.1280.50">
    <property type="match status" value="1"/>
</dbReference>
<dbReference type="AlphaFoldDB" id="A0A0G2I8D3"/>
<dbReference type="OrthoDB" id="3226064at2759"/>
<dbReference type="InterPro" id="IPR001810">
    <property type="entry name" value="F-box_dom"/>
</dbReference>
<dbReference type="Pfam" id="PF12937">
    <property type="entry name" value="F-box-like"/>
    <property type="match status" value="1"/>
</dbReference>
<keyword evidence="4" id="KW-1185">Reference proteome</keyword>
<dbReference type="SMART" id="SM00256">
    <property type="entry name" value="FBOX"/>
    <property type="match status" value="1"/>
</dbReference>
<proteinExistence type="predicted"/>
<accession>A0A0G2I8D3</accession>
<feature type="compositionally biased region" description="Acidic residues" evidence="1">
    <location>
        <begin position="521"/>
        <end position="540"/>
    </location>
</feature>
<evidence type="ECO:0000313" key="3">
    <source>
        <dbReference type="EMBL" id="KKY36045.1"/>
    </source>
</evidence>
<dbReference type="EMBL" id="LCUC01000140">
    <property type="protein sequence ID" value="KKY36045.1"/>
    <property type="molecule type" value="Genomic_DNA"/>
</dbReference>
<reference evidence="3 4" key="1">
    <citation type="submission" date="2015-05" db="EMBL/GenBank/DDBJ databases">
        <title>Distinctive expansion of gene families associated with plant cell wall degradation and secondary metabolism in the genomes of grapevine trunk pathogens.</title>
        <authorList>
            <person name="Lawrence D.P."/>
            <person name="Travadon R."/>
            <person name="Rolshausen P.E."/>
            <person name="Baumgartner K."/>
        </authorList>
    </citation>
    <scope>NUCLEOTIDE SEQUENCE [LARGE SCALE GENOMIC DNA]</scope>
    <source>
        <strain evidence="3">DA912</strain>
    </source>
</reference>
<name>A0A0G2I8D3_9PEZI</name>
<reference evidence="3 4" key="2">
    <citation type="submission" date="2015-05" db="EMBL/GenBank/DDBJ databases">
        <authorList>
            <person name="Morales-Cruz A."/>
            <person name="Amrine K.C."/>
            <person name="Cantu D."/>
        </authorList>
    </citation>
    <scope>NUCLEOTIDE SEQUENCE [LARGE SCALE GENOMIC DNA]</scope>
    <source>
        <strain evidence="3">DA912</strain>
    </source>
</reference>
<sequence length="553" mass="62750">MVLLTQLPLEIVNYVLSFVDPEDLPRVNTTCQYLYHAVKDNSALFRAVYLRHLDSPPAKAQLNWIQEIQDLVKLKRICASERPERVSTPPLFADRSQRSVLPEGQTDHLPFVYNTVTRLLEHATSQDARPRPSVTFGASQNVSILRECFSSEQTVHAFFCRSFLFQRARTPVKKFSFPKQPPTEERQMSAKLHCLYGAPVLNFSRLRSSRTHPFAISKVYDIREYTTRTRWGPFMDEGPGPVGSEVNEDGRQGLPGDKVDWEKVEAIMIVLWHNMKTKGLDRLPVFNQFWGKPFAGCWPNSYVPEPRNRDMTDLELQDPYDVVCFLDYNDFFSYNFPPHDDLPDHLPRHALDEVEATRLIVVKIRATRIEPPGPEDGQALPVVHFEGFSKSLDSSLDENANSGLTGSVRLTREGEVRWTSHSIFNGQERWRSESIQVGGLRSAKVVGNWFDKDYDPSGPVGPTAFWKISDRQPGCRDNRTQADITENDYRAIIDGLEEDVDLGPADYDDEAGLLGVFQINSDDEEYEDGEEEDEEDDDGSQEEHPGPAGAPAG</sequence>
<feature type="region of interest" description="Disordered" evidence="1">
    <location>
        <begin position="516"/>
        <end position="553"/>
    </location>
</feature>
<comment type="caution">
    <text evidence="3">The sequence shown here is derived from an EMBL/GenBank/DDBJ whole genome shotgun (WGS) entry which is preliminary data.</text>
</comment>
<dbReference type="Proteomes" id="UP000034680">
    <property type="component" value="Unassembled WGS sequence"/>
</dbReference>
<evidence type="ECO:0000256" key="1">
    <source>
        <dbReference type="SAM" id="MobiDB-lite"/>
    </source>
</evidence>
<gene>
    <name evidence="3" type="ORF">UCDDA912_g04009</name>
</gene>
<dbReference type="PROSITE" id="PS50181">
    <property type="entry name" value="FBOX"/>
    <property type="match status" value="1"/>
</dbReference>
<dbReference type="STRING" id="1214573.A0A0G2I8D3"/>